<sequence length="686" mass="79279">MKNQIQHIEELLGITLEKYDYKNEHQVNTYSTWTKSTNIREFVFEDISIENINVLLPFSKHLHTVKLTNCTVHNISELFNFENLVNITLDNVTITNVEELMHEDGDTCNRTYEGFLQVVDLKNMAVDHLSVLLPMAKNLTYIYLTNCIICNFYEINLFPKLHHLTLDKVTINRSDRDHYHTIIPDRKFWFLYLKNMDIENISDFSSISETIIDIDIINCKIGSIRELHQFPALKCLTIDALTTVDDVKPVTPNLPFKLKECVIPAIEEEATRETFDLEKLGAIASYIQTLTFKNDNISNIDYLKNLTSLKAIKFDRVTARLKDFLPIAAQIISLDFSESTIKNSSQIQHFKNLEVLKIDADTSEQSFEDFKMLLPLKDQIKKFDLWEFSDNHMNNLELIEQCTNLESLFVLRASKKVAKRIFTLSSLKKLSVRIHAKKENVFDVKALKNIEELYIESEEPIRLKGVKHLEHLKVLSLDSYCNSKRLHQIKNLQYLKVTSSVNINELPTIPTLTKLKIEVHEDYEILGLEQFPNLTELSIEGTNKITLGLLPKLKVLDISSTFPQEIDFLNKLPNLEKLSLENNCLTEVKGLDTLANLKMLNISENTIQNIDGLANLKSLEQLNLYENEISEIRILNTLPSLKQVNVAGNTIEKPEVYDQLNKPEIAVFYGLPKVPFWIWKDQDFEL</sequence>
<keyword evidence="2" id="KW-0677">Repeat</keyword>
<dbReference type="Pfam" id="PF12799">
    <property type="entry name" value="LRR_4"/>
    <property type="match status" value="1"/>
</dbReference>
<dbReference type="PROSITE" id="PS51450">
    <property type="entry name" value="LRR"/>
    <property type="match status" value="3"/>
</dbReference>
<dbReference type="InterPro" id="IPR050836">
    <property type="entry name" value="SDS22/Internalin_LRR"/>
</dbReference>
<dbReference type="PANTHER" id="PTHR46652">
    <property type="entry name" value="LEUCINE-RICH REPEAT AND IQ DOMAIN-CONTAINING PROTEIN 1-RELATED"/>
    <property type="match status" value="1"/>
</dbReference>
<organism evidence="3 4">
    <name type="scientific">Aquimarina hainanensis</name>
    <dbReference type="NCBI Taxonomy" id="1578017"/>
    <lineage>
        <taxon>Bacteria</taxon>
        <taxon>Pseudomonadati</taxon>
        <taxon>Bacteroidota</taxon>
        <taxon>Flavobacteriia</taxon>
        <taxon>Flavobacteriales</taxon>
        <taxon>Flavobacteriaceae</taxon>
        <taxon>Aquimarina</taxon>
    </lineage>
</organism>
<evidence type="ECO:0000313" key="3">
    <source>
        <dbReference type="EMBL" id="MFD2591877.1"/>
    </source>
</evidence>
<dbReference type="EMBL" id="JBHULX010000027">
    <property type="protein sequence ID" value="MFD2591877.1"/>
    <property type="molecule type" value="Genomic_DNA"/>
</dbReference>
<evidence type="ECO:0000313" key="4">
    <source>
        <dbReference type="Proteomes" id="UP001597459"/>
    </source>
</evidence>
<comment type="caution">
    <text evidence="3">The sequence shown here is derived from an EMBL/GenBank/DDBJ whole genome shotgun (WGS) entry which is preliminary data.</text>
</comment>
<accession>A0ABW5N8D5</accession>
<dbReference type="PANTHER" id="PTHR46652:SF3">
    <property type="entry name" value="LEUCINE-RICH REPEAT-CONTAINING PROTEIN 9"/>
    <property type="match status" value="1"/>
</dbReference>
<dbReference type="Proteomes" id="UP001597459">
    <property type="component" value="Unassembled WGS sequence"/>
</dbReference>
<dbReference type="SUPFAM" id="SSF52058">
    <property type="entry name" value="L domain-like"/>
    <property type="match status" value="2"/>
</dbReference>
<keyword evidence="4" id="KW-1185">Reference proteome</keyword>
<dbReference type="SMART" id="SM00365">
    <property type="entry name" value="LRR_SD22"/>
    <property type="match status" value="3"/>
</dbReference>
<proteinExistence type="predicted"/>
<name>A0ABW5N8D5_9FLAO</name>
<dbReference type="RefSeq" id="WP_378258524.1">
    <property type="nucleotide sequence ID" value="NZ_JBHSJV010000001.1"/>
</dbReference>
<reference evidence="4" key="1">
    <citation type="journal article" date="2019" name="Int. J. Syst. Evol. Microbiol.">
        <title>The Global Catalogue of Microorganisms (GCM) 10K type strain sequencing project: providing services to taxonomists for standard genome sequencing and annotation.</title>
        <authorList>
            <consortium name="The Broad Institute Genomics Platform"/>
            <consortium name="The Broad Institute Genome Sequencing Center for Infectious Disease"/>
            <person name="Wu L."/>
            <person name="Ma J."/>
        </authorList>
    </citation>
    <scope>NUCLEOTIDE SEQUENCE [LARGE SCALE GENOMIC DNA]</scope>
    <source>
        <strain evidence="4">KCTC 42423</strain>
    </source>
</reference>
<protein>
    <submittedName>
        <fullName evidence="3">Leucine-rich repeat domain-containing protein</fullName>
    </submittedName>
</protein>
<dbReference type="InterPro" id="IPR025875">
    <property type="entry name" value="Leu-rich_rpt_4"/>
</dbReference>
<evidence type="ECO:0000256" key="2">
    <source>
        <dbReference type="ARBA" id="ARBA00022737"/>
    </source>
</evidence>
<keyword evidence="1" id="KW-0433">Leucine-rich repeat</keyword>
<dbReference type="InterPro" id="IPR001611">
    <property type="entry name" value="Leu-rich_rpt"/>
</dbReference>
<dbReference type="Gene3D" id="3.80.10.10">
    <property type="entry name" value="Ribonuclease Inhibitor"/>
    <property type="match status" value="3"/>
</dbReference>
<evidence type="ECO:0000256" key="1">
    <source>
        <dbReference type="ARBA" id="ARBA00022614"/>
    </source>
</evidence>
<dbReference type="InterPro" id="IPR032675">
    <property type="entry name" value="LRR_dom_sf"/>
</dbReference>
<gene>
    <name evidence="3" type="ORF">ACFSTE_13655</name>
</gene>